<dbReference type="OrthoDB" id="1667110at2759"/>
<feature type="compositionally biased region" description="Polar residues" evidence="4">
    <location>
        <begin position="265"/>
        <end position="275"/>
    </location>
</feature>
<feature type="domain" description="JmjC" evidence="5">
    <location>
        <begin position="918"/>
        <end position="1089"/>
    </location>
</feature>
<feature type="compositionally biased region" description="Low complexity" evidence="4">
    <location>
        <begin position="779"/>
        <end position="796"/>
    </location>
</feature>
<feature type="compositionally biased region" description="Polar residues" evidence="4">
    <location>
        <begin position="640"/>
        <end position="656"/>
    </location>
</feature>
<feature type="region of interest" description="Disordered" evidence="4">
    <location>
        <begin position="305"/>
        <end position="433"/>
    </location>
</feature>
<reference evidence="6 7" key="1">
    <citation type="journal article" date="2017" name="Mol. Ecol.">
        <title>Comparative and population genomic landscape of Phellinus noxius: A hypervariable fungus causing root rot in trees.</title>
        <authorList>
            <person name="Chung C.L."/>
            <person name="Lee T.J."/>
            <person name="Akiba M."/>
            <person name="Lee H.H."/>
            <person name="Kuo T.H."/>
            <person name="Liu D."/>
            <person name="Ke H.M."/>
            <person name="Yokoi T."/>
            <person name="Roa M.B."/>
            <person name="Lu M.J."/>
            <person name="Chang Y.Y."/>
            <person name="Ann P.J."/>
            <person name="Tsai J.N."/>
            <person name="Chen C.Y."/>
            <person name="Tzean S.S."/>
            <person name="Ota Y."/>
            <person name="Hattori T."/>
            <person name="Sahashi N."/>
            <person name="Liou R.F."/>
            <person name="Kikuchi T."/>
            <person name="Tsai I.J."/>
        </authorList>
    </citation>
    <scope>NUCLEOTIDE SEQUENCE [LARGE SCALE GENOMIC DNA]</scope>
    <source>
        <strain evidence="6 7">FFPRI411160</strain>
    </source>
</reference>
<comment type="subcellular location">
    <subcellularLocation>
        <location evidence="1">Nucleus</location>
    </subcellularLocation>
</comment>
<evidence type="ECO:0000256" key="2">
    <source>
        <dbReference type="ARBA" id="ARBA00022723"/>
    </source>
</evidence>
<dbReference type="InterPro" id="IPR045109">
    <property type="entry name" value="LSDs-like"/>
</dbReference>
<dbReference type="GO" id="GO:0000785">
    <property type="term" value="C:chromatin"/>
    <property type="evidence" value="ECO:0007669"/>
    <property type="project" value="TreeGrafter"/>
</dbReference>
<gene>
    <name evidence="6" type="ORF">PNOK_0312300</name>
</gene>
<dbReference type="SUPFAM" id="SSF51197">
    <property type="entry name" value="Clavaminate synthase-like"/>
    <property type="match status" value="1"/>
</dbReference>
<keyword evidence="3" id="KW-0539">Nucleus</keyword>
<feature type="compositionally biased region" description="Low complexity" evidence="4">
    <location>
        <begin position="234"/>
        <end position="248"/>
    </location>
</feature>
<name>A0A286ULJ6_9AGAM</name>
<feature type="region of interest" description="Disordered" evidence="4">
    <location>
        <begin position="213"/>
        <end position="275"/>
    </location>
</feature>
<keyword evidence="2" id="KW-0479">Metal-binding</keyword>
<dbReference type="InParanoid" id="A0A286ULJ6"/>
<dbReference type="Pfam" id="PF02373">
    <property type="entry name" value="JmjC"/>
    <property type="match status" value="1"/>
</dbReference>
<dbReference type="InterPro" id="IPR003347">
    <property type="entry name" value="JmjC_dom"/>
</dbReference>
<dbReference type="GO" id="GO:0032454">
    <property type="term" value="F:histone H3K9 demethylase activity"/>
    <property type="evidence" value="ECO:0007669"/>
    <property type="project" value="InterPro"/>
</dbReference>
<comment type="caution">
    <text evidence="6">The sequence shown here is derived from an EMBL/GenBank/DDBJ whole genome shotgun (WGS) entry which is preliminary data.</text>
</comment>
<feature type="region of interest" description="Disordered" evidence="4">
    <location>
        <begin position="710"/>
        <end position="796"/>
    </location>
</feature>
<evidence type="ECO:0000256" key="1">
    <source>
        <dbReference type="ARBA" id="ARBA00004123"/>
    </source>
</evidence>
<feature type="compositionally biased region" description="Basic and acidic residues" evidence="4">
    <location>
        <begin position="710"/>
        <end position="721"/>
    </location>
</feature>
<proteinExistence type="predicted"/>
<dbReference type="Proteomes" id="UP000217199">
    <property type="component" value="Unassembled WGS sequence"/>
</dbReference>
<feature type="compositionally biased region" description="Low complexity" evidence="4">
    <location>
        <begin position="407"/>
        <end position="417"/>
    </location>
</feature>
<dbReference type="STRING" id="2282107.A0A286ULJ6"/>
<feature type="compositionally biased region" description="Polar residues" evidence="4">
    <location>
        <begin position="95"/>
        <end position="111"/>
    </location>
</feature>
<dbReference type="GO" id="GO:0003712">
    <property type="term" value="F:transcription coregulator activity"/>
    <property type="evidence" value="ECO:0007669"/>
    <property type="project" value="TreeGrafter"/>
</dbReference>
<protein>
    <submittedName>
        <fullName evidence="6">Clavaminate synthase</fullName>
    </submittedName>
</protein>
<evidence type="ECO:0000313" key="7">
    <source>
        <dbReference type="Proteomes" id="UP000217199"/>
    </source>
</evidence>
<sequence length="1153" mass="127246">MLSEHTPSRTIQINDLLNPIPPQSRPLATHSRFHSQSSASPALHRPHTFTLPGINTLAGSPSPYYSRALDSPSSQRTDSPRSAGPRTPIELLNEPRTSPTRLTSGQQHTDPFNFRNSNWTPGIALPPLQTIYDPLERKGHSDVRSGFSTPHSADTKSPFHFPPRTPLATHSTSPTGTYAISPTHVAYSGTHHHLSSPTGVVALPHSPYGTQSAPFGPSPYAHPPHLVGRPSMVPQAGSSPSMMASSAQSRDEVKNSYDVTMASPDPSTSGERSSTRLAIRASLNPVNDERQLLLQSPYVLQLHPTQQPQHNHKKRSHADANGGPQTYHAERRSSTSSLSSLSPLSSDEPELLAGGSGEFVDGSVPKSRKKKESDSPTTATSSVDTLNSAAKKGKKTSKKQNGLEGNAIAATSATSSSRKGKEKSNAPQASAPYYPGPCIQPLDPYMTMQLGYGVGVVPIREGVPLVPYAYPIPVPMSVTPGMGLPMAVPGQSQGQAPMQTKLFPEMQYARCMSARYKADPFPRILLRDANKVLMAVGFQSLTAKDEAPELVYPQSWNINLEPRHVERTMATVAKSLLPHLMKEQNHQKHGSIVKRQRETDVRATCDTCMTSLFSNSWMCRQCGREACEECFETIRRLTAEPSTVPSPNGTAKSASAQRALKERHAQSNPFFLSCNRKAEHGVHTFVPVTRFSKKELDEAVLEMEKLVVREEDVSQTKKEDDTSGDNMMDVDSSQHGENRTNTTPGRSTSSRESTESLTPDTYNDGICTLVENPVPPHDLTPLTSTPHLPPSSSTDLEVPSWPVPYYTDENLTEPVFAAQWARGTPLVVTGLMKRLNLEWSPSYFINTYGQQPCIVLECQTDANKKVTVGEFFSSFGNYENRTECWKLKDWPPSADFKWTFPELYEDFNRAVPIPNYTRRDGVLNIASHFPSNTIAPDLGPKMYNAYAAADVEGSKGTTRLHMDMADAVNIMCHAERTATGEPGCAAWDIYRAEDSAKLRSFFKRHYRGQYQNDPIHSQTFYLDPVKRKQLYEEYGVRSFRIYQRPGEAVFIPAGCAHQVCNLSDCIKVACDFVSPENVERCERLTREFRAQNQVLVWKEDVLQLRSMMWFSWLSCRKKLREMGENGGDGHTSNAGVNLGVELTGVAGPSGARR</sequence>
<feature type="region of interest" description="Disordered" evidence="4">
    <location>
        <begin position="1"/>
        <end position="111"/>
    </location>
</feature>
<evidence type="ECO:0000256" key="4">
    <source>
        <dbReference type="SAM" id="MobiDB-lite"/>
    </source>
</evidence>
<dbReference type="GO" id="GO:0046872">
    <property type="term" value="F:metal ion binding"/>
    <property type="evidence" value="ECO:0007669"/>
    <property type="project" value="UniProtKB-KW"/>
</dbReference>
<dbReference type="GO" id="GO:0000118">
    <property type="term" value="C:histone deacetylase complex"/>
    <property type="evidence" value="ECO:0007669"/>
    <property type="project" value="TreeGrafter"/>
</dbReference>
<feature type="region of interest" description="Disordered" evidence="4">
    <location>
        <begin position="141"/>
        <end position="176"/>
    </location>
</feature>
<dbReference type="PANTHER" id="PTHR12549:SF38">
    <property type="entry name" value="JMJC DOMAIN-CONTAINING HISTONE DEMETHYLASE 2, ISOFORM A"/>
    <property type="match status" value="1"/>
</dbReference>
<keyword evidence="7" id="KW-1185">Reference proteome</keyword>
<accession>A0A286ULJ6</accession>
<dbReference type="SMART" id="SM00558">
    <property type="entry name" value="JmjC"/>
    <property type="match status" value="1"/>
</dbReference>
<dbReference type="PROSITE" id="PS51184">
    <property type="entry name" value="JMJC"/>
    <property type="match status" value="1"/>
</dbReference>
<dbReference type="GO" id="GO:0006357">
    <property type="term" value="P:regulation of transcription by RNA polymerase II"/>
    <property type="evidence" value="ECO:0007669"/>
    <property type="project" value="TreeGrafter"/>
</dbReference>
<dbReference type="AlphaFoldDB" id="A0A286ULJ6"/>
<dbReference type="Gene3D" id="2.60.120.650">
    <property type="entry name" value="Cupin"/>
    <property type="match status" value="1"/>
</dbReference>
<feature type="region of interest" description="Disordered" evidence="4">
    <location>
        <begin position="640"/>
        <end position="662"/>
    </location>
</feature>
<feature type="compositionally biased region" description="Polar residues" evidence="4">
    <location>
        <begin position="375"/>
        <end position="387"/>
    </location>
</feature>
<organism evidence="6 7">
    <name type="scientific">Pyrrhoderma noxium</name>
    <dbReference type="NCBI Taxonomy" id="2282107"/>
    <lineage>
        <taxon>Eukaryota</taxon>
        <taxon>Fungi</taxon>
        <taxon>Dikarya</taxon>
        <taxon>Basidiomycota</taxon>
        <taxon>Agaricomycotina</taxon>
        <taxon>Agaricomycetes</taxon>
        <taxon>Hymenochaetales</taxon>
        <taxon>Hymenochaetaceae</taxon>
        <taxon>Pyrrhoderma</taxon>
    </lineage>
</organism>
<evidence type="ECO:0000259" key="5">
    <source>
        <dbReference type="PROSITE" id="PS51184"/>
    </source>
</evidence>
<feature type="compositionally biased region" description="Low complexity" evidence="4">
    <location>
        <begin position="742"/>
        <end position="759"/>
    </location>
</feature>
<feature type="compositionally biased region" description="Low complexity" evidence="4">
    <location>
        <begin position="334"/>
        <end position="346"/>
    </location>
</feature>
<dbReference type="GO" id="GO:0031490">
    <property type="term" value="F:chromatin DNA binding"/>
    <property type="evidence" value="ECO:0007669"/>
    <property type="project" value="TreeGrafter"/>
</dbReference>
<dbReference type="EMBL" id="NBII01000003">
    <property type="protein sequence ID" value="PAV20496.1"/>
    <property type="molecule type" value="Genomic_DNA"/>
</dbReference>
<evidence type="ECO:0000256" key="3">
    <source>
        <dbReference type="ARBA" id="ARBA00023242"/>
    </source>
</evidence>
<evidence type="ECO:0000313" key="6">
    <source>
        <dbReference type="EMBL" id="PAV20496.1"/>
    </source>
</evidence>
<dbReference type="PANTHER" id="PTHR12549">
    <property type="entry name" value="JMJC DOMAIN-CONTAINING HISTONE DEMETHYLATION PROTEIN"/>
    <property type="match status" value="1"/>
</dbReference>